<dbReference type="InterPro" id="IPR036388">
    <property type="entry name" value="WH-like_DNA-bd_sf"/>
</dbReference>
<dbReference type="GO" id="GO:0006950">
    <property type="term" value="P:response to stress"/>
    <property type="evidence" value="ECO:0007669"/>
    <property type="project" value="TreeGrafter"/>
</dbReference>
<dbReference type="EMBL" id="QUMQ01000001">
    <property type="protein sequence ID" value="REF97170.1"/>
    <property type="molecule type" value="Genomic_DNA"/>
</dbReference>
<dbReference type="GO" id="GO:0003677">
    <property type="term" value="F:DNA binding"/>
    <property type="evidence" value="ECO:0007669"/>
    <property type="project" value="UniProtKB-KW"/>
</dbReference>
<dbReference type="SUPFAM" id="SSF46785">
    <property type="entry name" value="Winged helix' DNA-binding domain"/>
    <property type="match status" value="1"/>
</dbReference>
<reference evidence="2 3" key="1">
    <citation type="submission" date="2018-08" db="EMBL/GenBank/DDBJ databases">
        <title>Sequencing the genomes of 1000 actinobacteria strains.</title>
        <authorList>
            <person name="Klenk H.-P."/>
        </authorList>
    </citation>
    <scope>NUCLEOTIDE SEQUENCE [LARGE SCALE GENOMIC DNA]</scope>
    <source>
        <strain evidence="2 3">DSM 44099</strain>
    </source>
</reference>
<keyword evidence="2" id="KW-0238">DNA-binding</keyword>
<name>A0A3D9ZU10_9ACTN</name>
<dbReference type="SMART" id="SM00347">
    <property type="entry name" value="HTH_MARR"/>
    <property type="match status" value="1"/>
</dbReference>
<dbReference type="Proteomes" id="UP000256913">
    <property type="component" value="Unassembled WGS sequence"/>
</dbReference>
<dbReference type="Gene3D" id="1.10.10.10">
    <property type="entry name" value="Winged helix-like DNA-binding domain superfamily/Winged helix DNA-binding domain"/>
    <property type="match status" value="1"/>
</dbReference>
<organism evidence="2 3">
    <name type="scientific">Asanoa ferruginea</name>
    <dbReference type="NCBI Taxonomy" id="53367"/>
    <lineage>
        <taxon>Bacteria</taxon>
        <taxon>Bacillati</taxon>
        <taxon>Actinomycetota</taxon>
        <taxon>Actinomycetes</taxon>
        <taxon>Micromonosporales</taxon>
        <taxon>Micromonosporaceae</taxon>
        <taxon>Asanoa</taxon>
    </lineage>
</organism>
<gene>
    <name evidence="2" type="ORF">DFJ67_3167</name>
</gene>
<dbReference type="GO" id="GO:0003700">
    <property type="term" value="F:DNA-binding transcription factor activity"/>
    <property type="evidence" value="ECO:0007669"/>
    <property type="project" value="InterPro"/>
</dbReference>
<protein>
    <submittedName>
        <fullName evidence="2">DNA-binding MarR family transcriptional regulator</fullName>
    </submittedName>
</protein>
<dbReference type="InterPro" id="IPR036390">
    <property type="entry name" value="WH_DNA-bd_sf"/>
</dbReference>
<dbReference type="PROSITE" id="PS50995">
    <property type="entry name" value="HTH_MARR_2"/>
    <property type="match status" value="1"/>
</dbReference>
<accession>A0A3D9ZU10</accession>
<proteinExistence type="predicted"/>
<dbReference type="PANTHER" id="PTHR33164:SF107">
    <property type="entry name" value="TRANSCRIPTIONAL REGULATORY PROTEIN"/>
    <property type="match status" value="1"/>
</dbReference>
<evidence type="ECO:0000313" key="2">
    <source>
        <dbReference type="EMBL" id="REF97170.1"/>
    </source>
</evidence>
<evidence type="ECO:0000313" key="3">
    <source>
        <dbReference type="Proteomes" id="UP000256913"/>
    </source>
</evidence>
<dbReference type="PANTHER" id="PTHR33164">
    <property type="entry name" value="TRANSCRIPTIONAL REGULATOR, MARR FAMILY"/>
    <property type="match status" value="1"/>
</dbReference>
<keyword evidence="3" id="KW-1185">Reference proteome</keyword>
<dbReference type="InterPro" id="IPR000835">
    <property type="entry name" value="HTH_MarR-typ"/>
</dbReference>
<dbReference type="InterPro" id="IPR039422">
    <property type="entry name" value="MarR/SlyA-like"/>
</dbReference>
<feature type="domain" description="HTH marR-type" evidence="1">
    <location>
        <begin position="4"/>
        <end position="135"/>
    </location>
</feature>
<dbReference type="AlphaFoldDB" id="A0A3D9ZU10"/>
<comment type="caution">
    <text evidence="2">The sequence shown here is derived from an EMBL/GenBank/DDBJ whole genome shotgun (WGS) entry which is preliminary data.</text>
</comment>
<sequence length="135" mass="14617">MVPTEPLVDALAQSAFVVMGALTRIAAENDLSLTQLRVLGILRDRTLRMSELADFLGLEKSTLSGLVDRAVRRGLLERRKSPVDSRAVDVSMTAAGLQLAEVLQADLQRALAPLTDQLGADERRSLAGLLGRILR</sequence>
<dbReference type="PRINTS" id="PR00598">
    <property type="entry name" value="HTHMARR"/>
</dbReference>
<dbReference type="Pfam" id="PF12802">
    <property type="entry name" value="MarR_2"/>
    <property type="match status" value="1"/>
</dbReference>
<evidence type="ECO:0000259" key="1">
    <source>
        <dbReference type="PROSITE" id="PS50995"/>
    </source>
</evidence>